<evidence type="ECO:0000259" key="1">
    <source>
        <dbReference type="Pfam" id="PF01872"/>
    </source>
</evidence>
<reference evidence="2 3" key="1">
    <citation type="submission" date="2018-09" db="EMBL/GenBank/DDBJ databases">
        <title>Genome sequencing of strain 6GH32-13.</title>
        <authorList>
            <person name="Weon H.-Y."/>
            <person name="Heo J."/>
            <person name="Kwon S.-W."/>
        </authorList>
    </citation>
    <scope>NUCLEOTIDE SEQUENCE [LARGE SCALE GENOMIC DNA]</scope>
    <source>
        <strain evidence="2 3">5GH32-13</strain>
    </source>
</reference>
<dbReference type="AlphaFoldDB" id="A0A3B7MUM4"/>
<dbReference type="InterPro" id="IPR002734">
    <property type="entry name" value="RibDG_C"/>
</dbReference>
<name>A0A3B7MUM4_9BACT</name>
<accession>A0A3B7MUM4</accession>
<dbReference type="SUPFAM" id="SSF53597">
    <property type="entry name" value="Dihydrofolate reductase-like"/>
    <property type="match status" value="1"/>
</dbReference>
<evidence type="ECO:0000313" key="3">
    <source>
        <dbReference type="Proteomes" id="UP000263900"/>
    </source>
</evidence>
<dbReference type="PANTHER" id="PTHR38011">
    <property type="entry name" value="DIHYDROFOLATE REDUCTASE FAMILY PROTEIN (AFU_ORTHOLOGUE AFUA_8G06820)"/>
    <property type="match status" value="1"/>
</dbReference>
<dbReference type="PANTHER" id="PTHR38011:SF11">
    <property type="entry name" value="2,5-DIAMINO-6-RIBOSYLAMINO-4(3H)-PYRIMIDINONE 5'-PHOSPHATE REDUCTASE"/>
    <property type="match status" value="1"/>
</dbReference>
<dbReference type="GO" id="GO:0008703">
    <property type="term" value="F:5-amino-6-(5-phosphoribosylamino)uracil reductase activity"/>
    <property type="evidence" value="ECO:0007669"/>
    <property type="project" value="InterPro"/>
</dbReference>
<dbReference type="EMBL" id="CP032157">
    <property type="protein sequence ID" value="AXY77597.1"/>
    <property type="molecule type" value="Genomic_DNA"/>
</dbReference>
<feature type="domain" description="Bacterial bifunctional deaminase-reductase C-terminal" evidence="1">
    <location>
        <begin position="2"/>
        <end position="183"/>
    </location>
</feature>
<proteinExistence type="predicted"/>
<dbReference type="GO" id="GO:0009231">
    <property type="term" value="P:riboflavin biosynthetic process"/>
    <property type="evidence" value="ECO:0007669"/>
    <property type="project" value="InterPro"/>
</dbReference>
<evidence type="ECO:0000313" key="2">
    <source>
        <dbReference type="EMBL" id="AXY77597.1"/>
    </source>
</evidence>
<dbReference type="InterPro" id="IPR050765">
    <property type="entry name" value="Riboflavin_Biosynth_HTPR"/>
</dbReference>
<dbReference type="Gene3D" id="3.40.430.10">
    <property type="entry name" value="Dihydrofolate Reductase, subunit A"/>
    <property type="match status" value="1"/>
</dbReference>
<dbReference type="Proteomes" id="UP000263900">
    <property type="component" value="Chromosome"/>
</dbReference>
<organism evidence="2 3">
    <name type="scientific">Paraflavitalea soli</name>
    <dbReference type="NCBI Taxonomy" id="2315862"/>
    <lineage>
        <taxon>Bacteria</taxon>
        <taxon>Pseudomonadati</taxon>
        <taxon>Bacteroidota</taxon>
        <taxon>Chitinophagia</taxon>
        <taxon>Chitinophagales</taxon>
        <taxon>Chitinophagaceae</taxon>
        <taxon>Paraflavitalea</taxon>
    </lineage>
</organism>
<dbReference type="RefSeq" id="WP_119053470.1">
    <property type="nucleotide sequence ID" value="NZ_CP032157.1"/>
</dbReference>
<gene>
    <name evidence="2" type="ORF">D3H65_28035</name>
</gene>
<dbReference type="KEGG" id="pseg:D3H65_28035"/>
<dbReference type="Pfam" id="PF01872">
    <property type="entry name" value="RibD_C"/>
    <property type="match status" value="1"/>
</dbReference>
<protein>
    <submittedName>
        <fullName evidence="2">Dihydrofolate reductase</fullName>
    </submittedName>
</protein>
<dbReference type="OrthoDB" id="195113at2"/>
<keyword evidence="3" id="KW-1185">Reference proteome</keyword>
<dbReference type="InterPro" id="IPR024072">
    <property type="entry name" value="DHFR-like_dom_sf"/>
</dbReference>
<sequence length="219" mass="24878">MRKIIVSINVTLDGFMAGPRGELDWHFPHWNEEMASFAFEQLCMVDSILLGRVTYQAMASYWPYEANNTAYGRQECSYANMMNNYAKIVFSKSLRTVEWRNTRLVKKDIGKAVMALKEQPGMDMIILGSGSIVSRLMHLGLVDEIVLWVHPVTLGNGIPLFRDMQDRYPLKLLRTKAFSSGVVILYYEKASRQKGIKAMRGKGKLRATSCEPRAEGNES</sequence>